<reference evidence="3" key="1">
    <citation type="journal article" date="2023" name="Mol. Phylogenet. Evol.">
        <title>Genome-scale phylogeny and comparative genomics of the fungal order Sordariales.</title>
        <authorList>
            <person name="Hensen N."/>
            <person name="Bonometti L."/>
            <person name="Westerberg I."/>
            <person name="Brannstrom I.O."/>
            <person name="Guillou S."/>
            <person name="Cros-Aarteil S."/>
            <person name="Calhoun S."/>
            <person name="Haridas S."/>
            <person name="Kuo A."/>
            <person name="Mondo S."/>
            <person name="Pangilinan J."/>
            <person name="Riley R."/>
            <person name="LaButti K."/>
            <person name="Andreopoulos B."/>
            <person name="Lipzen A."/>
            <person name="Chen C."/>
            <person name="Yan M."/>
            <person name="Daum C."/>
            <person name="Ng V."/>
            <person name="Clum A."/>
            <person name="Steindorff A."/>
            <person name="Ohm R.A."/>
            <person name="Martin F."/>
            <person name="Silar P."/>
            <person name="Natvig D.O."/>
            <person name="Lalanne C."/>
            <person name="Gautier V."/>
            <person name="Ament-Velasquez S.L."/>
            <person name="Kruys A."/>
            <person name="Hutchinson M.I."/>
            <person name="Powell A.J."/>
            <person name="Barry K."/>
            <person name="Miller A.N."/>
            <person name="Grigoriev I.V."/>
            <person name="Debuchy R."/>
            <person name="Gladieux P."/>
            <person name="Hiltunen Thoren M."/>
            <person name="Johannesson H."/>
        </authorList>
    </citation>
    <scope>NUCLEOTIDE SEQUENCE</scope>
    <source>
        <strain evidence="3">CBS 103.79</strain>
    </source>
</reference>
<dbReference type="Gene3D" id="3.40.50.10490">
    <property type="entry name" value="Glucose-6-phosphate isomerase like protein, domain 1"/>
    <property type="match status" value="1"/>
</dbReference>
<dbReference type="InterPro" id="IPR046348">
    <property type="entry name" value="SIS_dom_sf"/>
</dbReference>
<evidence type="ECO:0000313" key="3">
    <source>
        <dbReference type="EMBL" id="KAK3900770.1"/>
    </source>
</evidence>
<feature type="region of interest" description="Disordered" evidence="1">
    <location>
        <begin position="298"/>
        <end position="322"/>
    </location>
</feature>
<evidence type="ECO:0000256" key="1">
    <source>
        <dbReference type="SAM" id="MobiDB-lite"/>
    </source>
</evidence>
<comment type="caution">
    <text evidence="3">The sequence shown here is derived from an EMBL/GenBank/DDBJ whole genome shotgun (WGS) entry which is preliminary data.</text>
</comment>
<sequence length="451" mass="47664">MVQQCPQQRPVQGGGSDVYMLRQMPPFPPFSPPSPVTPAEDFDCTPDALVLTQPDIAVCDKKLAIEERLSRAVHVLATEAAALQSLTQLYSKDRLARDGFTRAVDAITSRQGPGSGGSKLVVIGVGKSGHIARKLVATFNSLAIQAVFLHPTEALHGDLGQISPRDTLLLITFSGKTPELLTLLPHLDRSLPLILLTAHTRPDTCELVRHRPETILLPAPVHEPETASFGVAAPTTSTTVALTVGDALAIVASREMHASVASVFARNHPGGAIGAALWKKPLEDVRAVMVRLEDIALLPTPPPPTTTPENNNTQPAAPTTTTTTTGVDVLRAGYASPSGWVRLPGPAGGVISPRKIRGMSAEDMAQPLAGAMRARLVTARSAFIPVAADTSVQRAAEWVRGLRAATAAGGEGQQEQQQQDRGYGDEAVVAVMERGECVGLMEVGRLLEEAA</sequence>
<evidence type="ECO:0000313" key="4">
    <source>
        <dbReference type="Proteomes" id="UP001303889"/>
    </source>
</evidence>
<dbReference type="InterPro" id="IPR001347">
    <property type="entry name" value="SIS_dom"/>
</dbReference>
<proteinExistence type="predicted"/>
<reference evidence="3" key="2">
    <citation type="submission" date="2023-05" db="EMBL/GenBank/DDBJ databases">
        <authorList>
            <consortium name="Lawrence Berkeley National Laboratory"/>
            <person name="Steindorff A."/>
            <person name="Hensen N."/>
            <person name="Bonometti L."/>
            <person name="Westerberg I."/>
            <person name="Brannstrom I.O."/>
            <person name="Guillou S."/>
            <person name="Cros-Aarteil S."/>
            <person name="Calhoun S."/>
            <person name="Haridas S."/>
            <person name="Kuo A."/>
            <person name="Mondo S."/>
            <person name="Pangilinan J."/>
            <person name="Riley R."/>
            <person name="Labutti K."/>
            <person name="Andreopoulos B."/>
            <person name="Lipzen A."/>
            <person name="Chen C."/>
            <person name="Yanf M."/>
            <person name="Daum C."/>
            <person name="Ng V."/>
            <person name="Clum A."/>
            <person name="Ohm R."/>
            <person name="Martin F."/>
            <person name="Silar P."/>
            <person name="Natvig D."/>
            <person name="Lalanne C."/>
            <person name="Gautier V."/>
            <person name="Ament-Velasquez S.L."/>
            <person name="Kruys A."/>
            <person name="Hutchinson M.I."/>
            <person name="Powell A.J."/>
            <person name="Barry K."/>
            <person name="Miller A.N."/>
            <person name="Grigoriev I.V."/>
            <person name="Debuchy R."/>
            <person name="Gladieux P."/>
            <person name="Thoren M.H."/>
            <person name="Johannesson H."/>
        </authorList>
    </citation>
    <scope>NUCLEOTIDE SEQUENCE</scope>
    <source>
        <strain evidence="3">CBS 103.79</strain>
    </source>
</reference>
<dbReference type="SUPFAM" id="SSF53697">
    <property type="entry name" value="SIS domain"/>
    <property type="match status" value="1"/>
</dbReference>
<name>A0AAN6RRX8_9PEZI</name>
<feature type="compositionally biased region" description="Low complexity" evidence="1">
    <location>
        <begin position="307"/>
        <end position="322"/>
    </location>
</feature>
<gene>
    <name evidence="3" type="ORF">C8A05DRAFT_45451</name>
</gene>
<accession>A0AAN6RRX8</accession>
<organism evidence="3 4">
    <name type="scientific">Staphylotrichum tortipilum</name>
    <dbReference type="NCBI Taxonomy" id="2831512"/>
    <lineage>
        <taxon>Eukaryota</taxon>
        <taxon>Fungi</taxon>
        <taxon>Dikarya</taxon>
        <taxon>Ascomycota</taxon>
        <taxon>Pezizomycotina</taxon>
        <taxon>Sordariomycetes</taxon>
        <taxon>Sordariomycetidae</taxon>
        <taxon>Sordariales</taxon>
        <taxon>Chaetomiaceae</taxon>
        <taxon>Staphylotrichum</taxon>
    </lineage>
</organism>
<dbReference type="PROSITE" id="PS51464">
    <property type="entry name" value="SIS"/>
    <property type="match status" value="1"/>
</dbReference>
<evidence type="ECO:0000259" key="2">
    <source>
        <dbReference type="PROSITE" id="PS51464"/>
    </source>
</evidence>
<feature type="domain" description="SIS" evidence="2">
    <location>
        <begin position="103"/>
        <end position="258"/>
    </location>
</feature>
<dbReference type="GO" id="GO:1901135">
    <property type="term" value="P:carbohydrate derivative metabolic process"/>
    <property type="evidence" value="ECO:0007669"/>
    <property type="project" value="InterPro"/>
</dbReference>
<dbReference type="AlphaFoldDB" id="A0AAN6RRX8"/>
<dbReference type="PANTHER" id="PTHR38418">
    <property type="entry name" value="SUGAR ISOMERASE, KPSF/GUTQ (AFU_ORTHOLOGUE AFUA_6G08860)"/>
    <property type="match status" value="1"/>
</dbReference>
<dbReference type="CDD" id="cd05014">
    <property type="entry name" value="SIS_Kpsf"/>
    <property type="match status" value="1"/>
</dbReference>
<dbReference type="Pfam" id="PF01380">
    <property type="entry name" value="SIS"/>
    <property type="match status" value="1"/>
</dbReference>
<keyword evidence="4" id="KW-1185">Reference proteome</keyword>
<protein>
    <recommendedName>
        <fullName evidence="2">SIS domain-containing protein</fullName>
    </recommendedName>
</protein>
<dbReference type="GO" id="GO:0097367">
    <property type="term" value="F:carbohydrate derivative binding"/>
    <property type="evidence" value="ECO:0007669"/>
    <property type="project" value="InterPro"/>
</dbReference>
<dbReference type="Proteomes" id="UP001303889">
    <property type="component" value="Unassembled WGS sequence"/>
</dbReference>
<dbReference type="EMBL" id="MU855639">
    <property type="protein sequence ID" value="KAK3900770.1"/>
    <property type="molecule type" value="Genomic_DNA"/>
</dbReference>
<dbReference type="InterPro" id="IPR035474">
    <property type="entry name" value="SIS_Kpsf"/>
</dbReference>
<dbReference type="PANTHER" id="PTHR38418:SF2">
    <property type="entry name" value="SUGAR ISOMERASE, KPSF_GUTQ (AFU_ORTHOLOGUE AFUA_6G08860)"/>
    <property type="match status" value="1"/>
</dbReference>